<evidence type="ECO:0000256" key="1">
    <source>
        <dbReference type="SAM" id="MobiDB-lite"/>
    </source>
</evidence>
<dbReference type="WBParaSite" id="nRc.2.0.1.t19884-RA">
    <property type="protein sequence ID" value="nRc.2.0.1.t19884-RA"/>
    <property type="gene ID" value="nRc.2.0.1.g19884"/>
</dbReference>
<protein>
    <submittedName>
        <fullName evidence="3">Uncharacterized protein</fullName>
    </submittedName>
</protein>
<evidence type="ECO:0000313" key="2">
    <source>
        <dbReference type="Proteomes" id="UP000887565"/>
    </source>
</evidence>
<organism evidence="2 3">
    <name type="scientific">Romanomermis culicivorax</name>
    <name type="common">Nematode worm</name>
    <dbReference type="NCBI Taxonomy" id="13658"/>
    <lineage>
        <taxon>Eukaryota</taxon>
        <taxon>Metazoa</taxon>
        <taxon>Ecdysozoa</taxon>
        <taxon>Nematoda</taxon>
        <taxon>Enoplea</taxon>
        <taxon>Dorylaimia</taxon>
        <taxon>Mermithida</taxon>
        <taxon>Mermithoidea</taxon>
        <taxon>Mermithidae</taxon>
        <taxon>Romanomermis</taxon>
    </lineage>
</organism>
<sequence length="76" mass="8446">MGKKHKSDSSKKNELSRLSPDEQYHHIKRHKNKKSRKEKRRSPLPPLPPPAPPNAYVSTSMMVAAASVAGLSSSKK</sequence>
<feature type="compositionally biased region" description="Basic residues" evidence="1">
    <location>
        <begin position="26"/>
        <end position="42"/>
    </location>
</feature>
<proteinExistence type="predicted"/>
<dbReference type="Proteomes" id="UP000887565">
    <property type="component" value="Unplaced"/>
</dbReference>
<feature type="compositionally biased region" description="Pro residues" evidence="1">
    <location>
        <begin position="43"/>
        <end position="53"/>
    </location>
</feature>
<accession>A0A915J1A5</accession>
<dbReference type="AlphaFoldDB" id="A0A915J1A5"/>
<evidence type="ECO:0000313" key="3">
    <source>
        <dbReference type="WBParaSite" id="nRc.2.0.1.t19884-RA"/>
    </source>
</evidence>
<name>A0A915J1A5_ROMCU</name>
<feature type="region of interest" description="Disordered" evidence="1">
    <location>
        <begin position="1"/>
        <end position="55"/>
    </location>
</feature>
<feature type="compositionally biased region" description="Basic and acidic residues" evidence="1">
    <location>
        <begin position="7"/>
        <end position="25"/>
    </location>
</feature>
<reference evidence="3" key="1">
    <citation type="submission" date="2022-11" db="UniProtKB">
        <authorList>
            <consortium name="WormBaseParasite"/>
        </authorList>
    </citation>
    <scope>IDENTIFICATION</scope>
</reference>
<keyword evidence="2" id="KW-1185">Reference proteome</keyword>